<comment type="similarity">
    <text evidence="7">Belongs to the exbB/tolQ family.</text>
</comment>
<dbReference type="PANTHER" id="PTHR30433:SF3">
    <property type="entry name" value="MOTILITY PROTEIN A"/>
    <property type="match status" value="1"/>
</dbReference>
<dbReference type="OrthoDB" id="9806929at2"/>
<keyword evidence="3 8" id="KW-0812">Transmembrane</keyword>
<protein>
    <submittedName>
        <fullName evidence="11">Chemotaxis protein MotA</fullName>
    </submittedName>
</protein>
<dbReference type="EMBL" id="FRCP01000021">
    <property type="protein sequence ID" value="SHM91009.1"/>
    <property type="molecule type" value="Genomic_DNA"/>
</dbReference>
<dbReference type="Proteomes" id="UP000184038">
    <property type="component" value="Unassembled WGS sequence"/>
</dbReference>
<evidence type="ECO:0000259" key="10">
    <source>
        <dbReference type="Pfam" id="PF20560"/>
    </source>
</evidence>
<reference evidence="11 12" key="1">
    <citation type="submission" date="2016-11" db="EMBL/GenBank/DDBJ databases">
        <authorList>
            <person name="Jaros S."/>
            <person name="Januszkiewicz K."/>
            <person name="Wedrychowicz H."/>
        </authorList>
    </citation>
    <scope>NUCLEOTIDE SEQUENCE [LARGE SCALE GENOMIC DNA]</scope>
    <source>
        <strain evidence="11 12">DSM 15930</strain>
    </source>
</reference>
<comment type="subcellular location">
    <subcellularLocation>
        <location evidence="1">Cell membrane</location>
        <topology evidence="1">Multi-pass membrane protein</topology>
    </subcellularLocation>
    <subcellularLocation>
        <location evidence="7">Membrane</location>
        <topology evidence="7">Multi-pass membrane protein</topology>
    </subcellularLocation>
</comment>
<accession>A0A1M7MKN1</accession>
<feature type="domain" description="Motility protein A N-terminal" evidence="10">
    <location>
        <begin position="8"/>
        <end position="92"/>
    </location>
</feature>
<evidence type="ECO:0000256" key="3">
    <source>
        <dbReference type="ARBA" id="ARBA00022692"/>
    </source>
</evidence>
<sequence length="258" mass="28065">MDFVTLISLILSFVALILAFVLDGGVLHALLEPTAALIVFGGTFGAIGISFASSDLVKVPKLLMLAFRKKKQSRAELLTYFDSISTMVRKEGLLSLEGKMNEDKNMDPFLVSGLQMVVDGIDIDEVKETLENRIMNMQQRHAKGIGIFEAAGGYAPTMGVLGTVMGLVHVLSDLSNPDELGGKIAIAFIATMYGVGSANLIWLPIASKLKELDADETITKYMMLDGITMIQRGSNPRLIAERLEGYIDYENAKEARGE</sequence>
<evidence type="ECO:0000256" key="8">
    <source>
        <dbReference type="SAM" id="Phobius"/>
    </source>
</evidence>
<evidence type="ECO:0000256" key="7">
    <source>
        <dbReference type="RuleBase" id="RU004057"/>
    </source>
</evidence>
<dbReference type="InterPro" id="IPR046786">
    <property type="entry name" value="MotA_N"/>
</dbReference>
<dbReference type="GO" id="GO:0006935">
    <property type="term" value="P:chemotaxis"/>
    <property type="evidence" value="ECO:0007669"/>
    <property type="project" value="InterPro"/>
</dbReference>
<evidence type="ECO:0000259" key="9">
    <source>
        <dbReference type="Pfam" id="PF01618"/>
    </source>
</evidence>
<feature type="transmembrane region" description="Helical" evidence="8">
    <location>
        <begin position="145"/>
        <end position="172"/>
    </location>
</feature>
<dbReference type="GO" id="GO:0005886">
    <property type="term" value="C:plasma membrane"/>
    <property type="evidence" value="ECO:0007669"/>
    <property type="project" value="UniProtKB-SubCell"/>
</dbReference>
<dbReference type="InterPro" id="IPR002898">
    <property type="entry name" value="MotA_ExbB_proton_chnl"/>
</dbReference>
<evidence type="ECO:0000313" key="11">
    <source>
        <dbReference type="EMBL" id="SHM91009.1"/>
    </source>
</evidence>
<evidence type="ECO:0000256" key="6">
    <source>
        <dbReference type="ARBA" id="ARBA00023136"/>
    </source>
</evidence>
<keyword evidence="7" id="KW-0813">Transport</keyword>
<feature type="domain" description="MotA/TolQ/ExbB proton channel" evidence="9">
    <location>
        <begin position="103"/>
        <end position="214"/>
    </location>
</feature>
<dbReference type="AlphaFoldDB" id="A0A1M7MKN1"/>
<evidence type="ECO:0000256" key="2">
    <source>
        <dbReference type="ARBA" id="ARBA00022475"/>
    </source>
</evidence>
<keyword evidence="4" id="KW-0283">Flagellar rotation</keyword>
<dbReference type="NCBIfam" id="NF006583">
    <property type="entry name" value="PRK09109.1"/>
    <property type="match status" value="1"/>
</dbReference>
<evidence type="ECO:0000256" key="5">
    <source>
        <dbReference type="ARBA" id="ARBA00022989"/>
    </source>
</evidence>
<gene>
    <name evidence="11" type="ORF">SAMN02746066_03865</name>
</gene>
<organism evidence="11 12">
    <name type="scientific">Anaerosporobacter mobilis DSM 15930</name>
    <dbReference type="NCBI Taxonomy" id="1120996"/>
    <lineage>
        <taxon>Bacteria</taxon>
        <taxon>Bacillati</taxon>
        <taxon>Bacillota</taxon>
        <taxon>Clostridia</taxon>
        <taxon>Lachnospirales</taxon>
        <taxon>Lachnospiraceae</taxon>
        <taxon>Anaerosporobacter</taxon>
    </lineage>
</organism>
<keyword evidence="12" id="KW-1185">Reference proteome</keyword>
<proteinExistence type="inferred from homology"/>
<evidence type="ECO:0000256" key="4">
    <source>
        <dbReference type="ARBA" id="ARBA00022779"/>
    </source>
</evidence>
<dbReference type="Pfam" id="PF01618">
    <property type="entry name" value="MotA_ExbB"/>
    <property type="match status" value="1"/>
</dbReference>
<dbReference type="RefSeq" id="WP_073290410.1">
    <property type="nucleotide sequence ID" value="NZ_FRCP01000021.1"/>
</dbReference>
<dbReference type="InterPro" id="IPR047055">
    <property type="entry name" value="MotA-like"/>
</dbReference>
<dbReference type="GO" id="GO:0071978">
    <property type="term" value="P:bacterial-type flagellum-dependent swarming motility"/>
    <property type="evidence" value="ECO:0007669"/>
    <property type="project" value="InterPro"/>
</dbReference>
<dbReference type="GO" id="GO:0015031">
    <property type="term" value="P:protein transport"/>
    <property type="evidence" value="ECO:0007669"/>
    <property type="project" value="UniProtKB-KW"/>
</dbReference>
<evidence type="ECO:0000313" key="12">
    <source>
        <dbReference type="Proteomes" id="UP000184038"/>
    </source>
</evidence>
<dbReference type="STRING" id="1120996.SAMN02746066_03865"/>
<keyword evidence="2" id="KW-1003">Cell membrane</keyword>
<dbReference type="Pfam" id="PF20560">
    <property type="entry name" value="MotA_N"/>
    <property type="match status" value="1"/>
</dbReference>
<evidence type="ECO:0000256" key="1">
    <source>
        <dbReference type="ARBA" id="ARBA00004651"/>
    </source>
</evidence>
<keyword evidence="5 8" id="KW-1133">Transmembrane helix</keyword>
<feature type="transmembrane region" description="Helical" evidence="8">
    <location>
        <begin position="184"/>
        <end position="203"/>
    </location>
</feature>
<feature type="transmembrane region" description="Helical" evidence="8">
    <location>
        <begin position="35"/>
        <end position="57"/>
    </location>
</feature>
<name>A0A1M7MKN1_9FIRM</name>
<keyword evidence="7" id="KW-0653">Protein transport</keyword>
<dbReference type="PANTHER" id="PTHR30433">
    <property type="entry name" value="CHEMOTAXIS PROTEIN MOTA"/>
    <property type="match status" value="1"/>
</dbReference>
<keyword evidence="6 8" id="KW-0472">Membrane</keyword>